<dbReference type="EMBL" id="JMIH01000022">
    <property type="protein sequence ID" value="KEO73308.1"/>
    <property type="molecule type" value="Genomic_DNA"/>
</dbReference>
<evidence type="ECO:0000259" key="1">
    <source>
        <dbReference type="Pfam" id="PF00403"/>
    </source>
</evidence>
<dbReference type="Proteomes" id="UP000027821">
    <property type="component" value="Unassembled WGS sequence"/>
</dbReference>
<keyword evidence="3" id="KW-1185">Reference proteome</keyword>
<dbReference type="CDD" id="cd00371">
    <property type="entry name" value="HMA"/>
    <property type="match status" value="1"/>
</dbReference>
<dbReference type="OrthoDB" id="677920at2"/>
<dbReference type="InterPro" id="IPR006121">
    <property type="entry name" value="HMA_dom"/>
</dbReference>
<dbReference type="InterPro" id="IPR036163">
    <property type="entry name" value="HMA_dom_sf"/>
</dbReference>
<dbReference type="eggNOG" id="COG2608">
    <property type="taxonomic scope" value="Bacteria"/>
</dbReference>
<dbReference type="AlphaFoldDB" id="A0A074L0A5"/>
<dbReference type="GO" id="GO:0046872">
    <property type="term" value="F:metal ion binding"/>
    <property type="evidence" value="ECO:0007669"/>
    <property type="project" value="InterPro"/>
</dbReference>
<dbReference type="SUPFAM" id="SSF55008">
    <property type="entry name" value="HMA, heavy metal-associated domain"/>
    <property type="match status" value="1"/>
</dbReference>
<accession>A0A074L0A5</accession>
<reference evidence="2 3" key="1">
    <citation type="submission" date="2014-04" db="EMBL/GenBank/DDBJ databases">
        <title>Characterization and application of a salt tolerant electro-active bacterium.</title>
        <authorList>
            <person name="Yang L."/>
            <person name="Wei S."/>
            <person name="Tay Q.X.M."/>
        </authorList>
    </citation>
    <scope>NUCLEOTIDE SEQUENCE [LARGE SCALE GENOMIC DNA]</scope>
    <source>
        <strain evidence="2 3">LY1</strain>
    </source>
</reference>
<dbReference type="RefSeq" id="WP_035075148.1">
    <property type="nucleotide sequence ID" value="NZ_JMIH01000022.1"/>
</dbReference>
<name>A0A074L0A5_9BACT</name>
<sequence>MKELNFKTNIKCGACETAVKPHLDKLDNTSWQVDLKHPDRILTVKGETDIHRVIKTIEGAGYTAEPI</sequence>
<dbReference type="Pfam" id="PF00403">
    <property type="entry name" value="HMA"/>
    <property type="match status" value="1"/>
</dbReference>
<gene>
    <name evidence="2" type="ORF">EL17_13240</name>
</gene>
<protein>
    <submittedName>
        <fullName evidence="2">Heavy metal transport/detoxification protein</fullName>
    </submittedName>
</protein>
<dbReference type="Gene3D" id="3.30.70.100">
    <property type="match status" value="1"/>
</dbReference>
<dbReference type="STRING" id="1048983.EL17_13240"/>
<comment type="caution">
    <text evidence="2">The sequence shown here is derived from an EMBL/GenBank/DDBJ whole genome shotgun (WGS) entry which is preliminary data.</text>
</comment>
<proteinExistence type="predicted"/>
<evidence type="ECO:0000313" key="2">
    <source>
        <dbReference type="EMBL" id="KEO73308.1"/>
    </source>
</evidence>
<feature type="domain" description="HMA" evidence="1">
    <location>
        <begin position="9"/>
        <end position="63"/>
    </location>
</feature>
<organism evidence="2 3">
    <name type="scientific">Anditalea andensis</name>
    <dbReference type="NCBI Taxonomy" id="1048983"/>
    <lineage>
        <taxon>Bacteria</taxon>
        <taxon>Pseudomonadati</taxon>
        <taxon>Bacteroidota</taxon>
        <taxon>Cytophagia</taxon>
        <taxon>Cytophagales</taxon>
        <taxon>Cytophagaceae</taxon>
        <taxon>Anditalea</taxon>
    </lineage>
</organism>
<evidence type="ECO:0000313" key="3">
    <source>
        <dbReference type="Proteomes" id="UP000027821"/>
    </source>
</evidence>